<sequence length="166" mass="19025">MSPAPFFSRKSRNFGRDAISNTSVLMYPENTRRYGILSRSDWTSLTPGNKGTDLVTTPDGGEKLVTLSMFHQLGCLDVVREELTAISDEWEEYEDRPKYCHQGSRWGVVQHCMNYLRQMSQCHSHTALESVRAATPPAIVDLTKSQYHCYDWGAVYKEWDIKQRGV</sequence>
<organism evidence="3 4">
    <name type="scientific">Ephemerocybe angulata</name>
    <dbReference type="NCBI Taxonomy" id="980116"/>
    <lineage>
        <taxon>Eukaryota</taxon>
        <taxon>Fungi</taxon>
        <taxon>Dikarya</taxon>
        <taxon>Basidiomycota</taxon>
        <taxon>Agaricomycotina</taxon>
        <taxon>Agaricomycetes</taxon>
        <taxon>Agaricomycetidae</taxon>
        <taxon>Agaricales</taxon>
        <taxon>Agaricineae</taxon>
        <taxon>Psathyrellaceae</taxon>
        <taxon>Ephemerocybe</taxon>
    </lineage>
</organism>
<dbReference type="InterPro" id="IPR021765">
    <property type="entry name" value="UstYa-like"/>
</dbReference>
<comment type="caution">
    <text evidence="3">The sequence shown here is derived from an EMBL/GenBank/DDBJ whole genome shotgun (WGS) entry which is preliminary data.</text>
</comment>
<dbReference type="Pfam" id="PF11807">
    <property type="entry name" value="UstYa"/>
    <property type="match status" value="1"/>
</dbReference>
<dbReference type="AlphaFoldDB" id="A0A8H6HS23"/>
<evidence type="ECO:0000313" key="4">
    <source>
        <dbReference type="Proteomes" id="UP000521943"/>
    </source>
</evidence>
<dbReference type="GO" id="GO:0043386">
    <property type="term" value="P:mycotoxin biosynthetic process"/>
    <property type="evidence" value="ECO:0007669"/>
    <property type="project" value="InterPro"/>
</dbReference>
<comment type="pathway">
    <text evidence="1">Mycotoxin biosynthesis.</text>
</comment>
<proteinExistence type="inferred from homology"/>
<dbReference type="Proteomes" id="UP000521943">
    <property type="component" value="Unassembled WGS sequence"/>
</dbReference>
<dbReference type="PANTHER" id="PTHR33365:SF4">
    <property type="entry name" value="CYCLOCHLOROTINE BIOSYNTHESIS PROTEIN O"/>
    <property type="match status" value="1"/>
</dbReference>
<comment type="similarity">
    <text evidence="2">Belongs to the ustYa family.</text>
</comment>
<evidence type="ECO:0000256" key="2">
    <source>
        <dbReference type="ARBA" id="ARBA00035112"/>
    </source>
</evidence>
<gene>
    <name evidence="3" type="ORF">DFP72DRAFT_464924</name>
</gene>
<evidence type="ECO:0000256" key="1">
    <source>
        <dbReference type="ARBA" id="ARBA00004685"/>
    </source>
</evidence>
<dbReference type="EMBL" id="JACGCI010000046">
    <property type="protein sequence ID" value="KAF6752128.1"/>
    <property type="molecule type" value="Genomic_DNA"/>
</dbReference>
<evidence type="ECO:0000313" key="3">
    <source>
        <dbReference type="EMBL" id="KAF6752128.1"/>
    </source>
</evidence>
<dbReference type="OrthoDB" id="3687641at2759"/>
<keyword evidence="4" id="KW-1185">Reference proteome</keyword>
<dbReference type="PANTHER" id="PTHR33365">
    <property type="entry name" value="YALI0B05434P"/>
    <property type="match status" value="1"/>
</dbReference>
<name>A0A8H6HS23_9AGAR</name>
<protein>
    <submittedName>
        <fullName evidence="3">Uncharacterized protein</fullName>
    </submittedName>
</protein>
<reference evidence="3 4" key="1">
    <citation type="submission" date="2020-07" db="EMBL/GenBank/DDBJ databases">
        <title>Comparative genomics of pyrophilous fungi reveals a link between fire events and developmental genes.</title>
        <authorList>
            <consortium name="DOE Joint Genome Institute"/>
            <person name="Steindorff A.S."/>
            <person name="Carver A."/>
            <person name="Calhoun S."/>
            <person name="Stillman K."/>
            <person name="Liu H."/>
            <person name="Lipzen A."/>
            <person name="Pangilinan J."/>
            <person name="Labutti K."/>
            <person name="Bruns T.D."/>
            <person name="Grigoriev I.V."/>
        </authorList>
    </citation>
    <scope>NUCLEOTIDE SEQUENCE [LARGE SCALE GENOMIC DNA]</scope>
    <source>
        <strain evidence="3 4">CBS 144469</strain>
    </source>
</reference>
<accession>A0A8H6HS23</accession>